<name>A0ABR0EKA1_ZASCE</name>
<evidence type="ECO:0008006" key="4">
    <source>
        <dbReference type="Google" id="ProtNLM"/>
    </source>
</evidence>
<evidence type="ECO:0000313" key="2">
    <source>
        <dbReference type="EMBL" id="KAK4501994.1"/>
    </source>
</evidence>
<proteinExistence type="predicted"/>
<dbReference type="EMBL" id="JAXOVC010000005">
    <property type="protein sequence ID" value="KAK4501994.1"/>
    <property type="molecule type" value="Genomic_DNA"/>
</dbReference>
<evidence type="ECO:0000256" key="1">
    <source>
        <dbReference type="SAM" id="MobiDB-lite"/>
    </source>
</evidence>
<evidence type="ECO:0000313" key="3">
    <source>
        <dbReference type="Proteomes" id="UP001305779"/>
    </source>
</evidence>
<dbReference type="SUPFAM" id="SSF46689">
    <property type="entry name" value="Homeodomain-like"/>
    <property type="match status" value="1"/>
</dbReference>
<accession>A0ABR0EKA1</accession>
<protein>
    <recommendedName>
        <fullName evidence="4">Homeobox domain-containing protein</fullName>
    </recommendedName>
</protein>
<gene>
    <name evidence="2" type="ORF">PRZ48_007805</name>
</gene>
<comment type="caution">
    <text evidence="2">The sequence shown here is derived from an EMBL/GenBank/DDBJ whole genome shotgun (WGS) entry which is preliminary data.</text>
</comment>
<dbReference type="InterPro" id="IPR009057">
    <property type="entry name" value="Homeodomain-like_sf"/>
</dbReference>
<dbReference type="Gene3D" id="1.10.10.60">
    <property type="entry name" value="Homeodomain-like"/>
    <property type="match status" value="1"/>
</dbReference>
<reference evidence="2 3" key="1">
    <citation type="journal article" date="2023" name="G3 (Bethesda)">
        <title>A chromosome-level genome assembly of Zasmidium syzygii isolated from banana leaves.</title>
        <authorList>
            <person name="van Westerhoven A.C."/>
            <person name="Mehrabi R."/>
            <person name="Talebi R."/>
            <person name="Steentjes M.B.F."/>
            <person name="Corcolon B."/>
            <person name="Chong P.A."/>
            <person name="Kema G.H.J."/>
            <person name="Seidl M.F."/>
        </authorList>
    </citation>
    <scope>NUCLEOTIDE SEQUENCE [LARGE SCALE GENOMIC DNA]</scope>
    <source>
        <strain evidence="2 3">P124</strain>
    </source>
</reference>
<feature type="region of interest" description="Disordered" evidence="1">
    <location>
        <begin position="1"/>
        <end position="20"/>
    </location>
</feature>
<dbReference type="Proteomes" id="UP001305779">
    <property type="component" value="Unassembled WGS sequence"/>
</dbReference>
<dbReference type="CDD" id="cd00086">
    <property type="entry name" value="homeodomain"/>
    <property type="match status" value="1"/>
</dbReference>
<keyword evidence="3" id="KW-1185">Reference proteome</keyword>
<organism evidence="2 3">
    <name type="scientific">Zasmidium cellare</name>
    <name type="common">Wine cellar mold</name>
    <name type="synonym">Racodium cellare</name>
    <dbReference type="NCBI Taxonomy" id="395010"/>
    <lineage>
        <taxon>Eukaryota</taxon>
        <taxon>Fungi</taxon>
        <taxon>Dikarya</taxon>
        <taxon>Ascomycota</taxon>
        <taxon>Pezizomycotina</taxon>
        <taxon>Dothideomycetes</taxon>
        <taxon>Dothideomycetidae</taxon>
        <taxon>Mycosphaerellales</taxon>
        <taxon>Mycosphaerellaceae</taxon>
        <taxon>Zasmidium</taxon>
    </lineage>
</organism>
<dbReference type="InterPro" id="IPR001356">
    <property type="entry name" value="HD"/>
</dbReference>
<sequence>MALSSSNELPTHTFQDDFQYSGHSDPLTDFSGESGLFSILDTGGSSNTVDSYLDVGNMPFNEDSLHQDPVMISNLPNWPIQENQNTPIEQWYNGTQDVEMLDNAQINLTASQLETLNFWLQRCTREHRHPTEPEVQAIATLANLSIDAVLSWFHARQAPPPVNTATADVAPGMHVRMLSRGKLALTNATNAQLAVASQRTTSTPGNDI</sequence>